<keyword evidence="3" id="KW-1185">Reference proteome</keyword>
<dbReference type="EMBL" id="CM026428">
    <property type="protein sequence ID" value="KAG0568081.1"/>
    <property type="molecule type" value="Genomic_DNA"/>
</dbReference>
<reference evidence="2" key="1">
    <citation type="submission" date="2020-06" db="EMBL/GenBank/DDBJ databases">
        <title>WGS assembly of Ceratodon purpureus strain R40.</title>
        <authorList>
            <person name="Carey S.B."/>
            <person name="Jenkins J."/>
            <person name="Shu S."/>
            <person name="Lovell J.T."/>
            <person name="Sreedasyam A."/>
            <person name="Maumus F."/>
            <person name="Tiley G.P."/>
            <person name="Fernandez-Pozo N."/>
            <person name="Barry K."/>
            <person name="Chen C."/>
            <person name="Wang M."/>
            <person name="Lipzen A."/>
            <person name="Daum C."/>
            <person name="Saski C.A."/>
            <person name="Payton A.C."/>
            <person name="Mcbreen J.C."/>
            <person name="Conrad R.E."/>
            <person name="Kollar L.M."/>
            <person name="Olsson S."/>
            <person name="Huttunen S."/>
            <person name="Landis J.B."/>
            <person name="Wickett N.J."/>
            <person name="Johnson M.G."/>
            <person name="Rensing S.A."/>
            <person name="Grimwood J."/>
            <person name="Schmutz J."/>
            <person name="Mcdaniel S.F."/>
        </authorList>
    </citation>
    <scope>NUCLEOTIDE SEQUENCE</scope>
    <source>
        <strain evidence="2">R40</strain>
    </source>
</reference>
<organism evidence="2 3">
    <name type="scientific">Ceratodon purpureus</name>
    <name type="common">Fire moss</name>
    <name type="synonym">Dicranum purpureum</name>
    <dbReference type="NCBI Taxonomy" id="3225"/>
    <lineage>
        <taxon>Eukaryota</taxon>
        <taxon>Viridiplantae</taxon>
        <taxon>Streptophyta</taxon>
        <taxon>Embryophyta</taxon>
        <taxon>Bryophyta</taxon>
        <taxon>Bryophytina</taxon>
        <taxon>Bryopsida</taxon>
        <taxon>Dicranidae</taxon>
        <taxon>Pseudoditrichales</taxon>
        <taxon>Ditrichaceae</taxon>
        <taxon>Ceratodon</taxon>
    </lineage>
</organism>
<evidence type="ECO:0000256" key="1">
    <source>
        <dbReference type="SAM" id="SignalP"/>
    </source>
</evidence>
<dbReference type="Proteomes" id="UP000822688">
    <property type="component" value="Chromosome 7"/>
</dbReference>
<dbReference type="AlphaFoldDB" id="A0A8T0H823"/>
<gene>
    <name evidence="2" type="ORF">KC19_7G184900</name>
</gene>
<protein>
    <submittedName>
        <fullName evidence="2">Uncharacterized protein</fullName>
    </submittedName>
</protein>
<evidence type="ECO:0000313" key="3">
    <source>
        <dbReference type="Proteomes" id="UP000822688"/>
    </source>
</evidence>
<evidence type="ECO:0000313" key="2">
    <source>
        <dbReference type="EMBL" id="KAG0568081.1"/>
    </source>
</evidence>
<proteinExistence type="predicted"/>
<accession>A0A8T0H823</accession>
<keyword evidence="1" id="KW-0732">Signal</keyword>
<comment type="caution">
    <text evidence="2">The sequence shown here is derived from an EMBL/GenBank/DDBJ whole genome shotgun (WGS) entry which is preliminary data.</text>
</comment>
<feature type="chain" id="PRO_5035736807" evidence="1">
    <location>
        <begin position="31"/>
        <end position="50"/>
    </location>
</feature>
<feature type="signal peptide" evidence="1">
    <location>
        <begin position="1"/>
        <end position="30"/>
    </location>
</feature>
<sequence length="50" mass="5446">MAFIASVSSLHSNLHFVGLLWMLSFCPSHSTSVCNLAPAVPEFRAHTLFA</sequence>
<name>A0A8T0H823_CERPU</name>